<feature type="coiled-coil region" evidence="1">
    <location>
        <begin position="184"/>
        <end position="218"/>
    </location>
</feature>
<organism evidence="3 4">
    <name type="scientific">Meripilus lineatus</name>
    <dbReference type="NCBI Taxonomy" id="2056292"/>
    <lineage>
        <taxon>Eukaryota</taxon>
        <taxon>Fungi</taxon>
        <taxon>Dikarya</taxon>
        <taxon>Basidiomycota</taxon>
        <taxon>Agaricomycotina</taxon>
        <taxon>Agaricomycetes</taxon>
        <taxon>Polyporales</taxon>
        <taxon>Meripilaceae</taxon>
        <taxon>Meripilus</taxon>
    </lineage>
</organism>
<name>A0AAD5VCQ8_9APHY</name>
<feature type="compositionally biased region" description="Pro residues" evidence="2">
    <location>
        <begin position="19"/>
        <end position="28"/>
    </location>
</feature>
<feature type="region of interest" description="Disordered" evidence="2">
    <location>
        <begin position="322"/>
        <end position="367"/>
    </location>
</feature>
<feature type="region of interest" description="Disordered" evidence="2">
    <location>
        <begin position="1"/>
        <end position="35"/>
    </location>
</feature>
<evidence type="ECO:0000256" key="1">
    <source>
        <dbReference type="SAM" id="Coils"/>
    </source>
</evidence>
<dbReference type="PANTHER" id="PTHR40130:SF1">
    <property type="entry name" value="SPINDLE POLE BODY-ASSOCIATED PROTEIN CUT12 DOMAIN-CONTAINING PROTEIN"/>
    <property type="match status" value="1"/>
</dbReference>
<feature type="compositionally biased region" description="Basic and acidic residues" evidence="2">
    <location>
        <begin position="349"/>
        <end position="359"/>
    </location>
</feature>
<feature type="coiled-coil region" evidence="1">
    <location>
        <begin position="278"/>
        <end position="305"/>
    </location>
</feature>
<dbReference type="EMBL" id="JANAWD010000003">
    <property type="protein sequence ID" value="KAJ3492102.1"/>
    <property type="molecule type" value="Genomic_DNA"/>
</dbReference>
<feature type="compositionally biased region" description="Polar residues" evidence="2">
    <location>
        <begin position="86"/>
        <end position="101"/>
    </location>
</feature>
<evidence type="ECO:0000256" key="2">
    <source>
        <dbReference type="SAM" id="MobiDB-lite"/>
    </source>
</evidence>
<proteinExistence type="predicted"/>
<feature type="region of interest" description="Disordered" evidence="2">
    <location>
        <begin position="237"/>
        <end position="260"/>
    </location>
</feature>
<accession>A0AAD5VCQ8</accession>
<comment type="caution">
    <text evidence="3">The sequence shown here is derived from an EMBL/GenBank/DDBJ whole genome shotgun (WGS) entry which is preliminary data.</text>
</comment>
<protein>
    <submittedName>
        <fullName evidence="3">Uncharacterized protein</fullName>
    </submittedName>
</protein>
<reference evidence="3" key="1">
    <citation type="submission" date="2022-07" db="EMBL/GenBank/DDBJ databases">
        <title>Genome Sequence of Physisporinus lineatus.</title>
        <authorList>
            <person name="Buettner E."/>
        </authorList>
    </citation>
    <scope>NUCLEOTIDE SEQUENCE</scope>
    <source>
        <strain evidence="3">VT162</strain>
    </source>
</reference>
<evidence type="ECO:0000313" key="4">
    <source>
        <dbReference type="Proteomes" id="UP001212997"/>
    </source>
</evidence>
<dbReference type="PANTHER" id="PTHR40130">
    <property type="entry name" value="EXPRESSED PROTEIN"/>
    <property type="match status" value="1"/>
</dbReference>
<feature type="compositionally biased region" description="Low complexity" evidence="2">
    <location>
        <begin position="1"/>
        <end position="18"/>
    </location>
</feature>
<feature type="region of interest" description="Disordered" evidence="2">
    <location>
        <begin position="81"/>
        <end position="161"/>
    </location>
</feature>
<dbReference type="AlphaFoldDB" id="A0AAD5VCQ8"/>
<keyword evidence="4" id="KW-1185">Reference proteome</keyword>
<gene>
    <name evidence="3" type="ORF">NLI96_g249</name>
</gene>
<sequence length="367" mass="40266">MPVASSSNATSSSGSLTSPVPPASPPPTNRNNLADSQQMVDESFMLLGHRSETNDAFNQFWKITEGMLNYLSQPVAFATAPLGPPENSTSLTRREPGSSSDTDIEDPISRRISRGVGFMKSAKSKVLSRHGSSNASDSDSGRPGINTFPPKPAPIDDWDDDVEETYDDMADSFCLIPSKTEPSLSILKKENSTLKADLEEAQKQLALAERTLKQRKEQDLQLRDSIMLARKEAQRAMSSSMAIRPPVPPPPVDLSALSMNPPPVPAPVAALNPSRDREAQLLRRIRELEDDLRSARVENEKQKAMIVKFRERWEKLKESAKRKKQAKAAAEATNVVADRIDEEPEAEAEAERNDSKPHAASDSLITG</sequence>
<keyword evidence="1" id="KW-0175">Coiled coil</keyword>
<dbReference type="Proteomes" id="UP001212997">
    <property type="component" value="Unassembled WGS sequence"/>
</dbReference>
<evidence type="ECO:0000313" key="3">
    <source>
        <dbReference type="EMBL" id="KAJ3492102.1"/>
    </source>
</evidence>